<comment type="caution">
    <text evidence="1">The sequence shown here is derived from an EMBL/GenBank/DDBJ whole genome shotgun (WGS) entry which is preliminary data.</text>
</comment>
<dbReference type="Proteomes" id="UP000215914">
    <property type="component" value="Unassembled WGS sequence"/>
</dbReference>
<gene>
    <name evidence="1" type="ORF">HanXRQr2_Chr05g0237991</name>
</gene>
<keyword evidence="2" id="KW-1185">Reference proteome</keyword>
<accession>A0A9K3J3K6</accession>
<dbReference type="AlphaFoldDB" id="A0A9K3J3K6"/>
<proteinExistence type="predicted"/>
<dbReference type="EMBL" id="MNCJ02000320">
    <property type="protein sequence ID" value="KAF5807828.1"/>
    <property type="molecule type" value="Genomic_DNA"/>
</dbReference>
<sequence length="44" mass="5056">MKHYKCSSKTGRECCLWLFYSIFCSSNLHSSVATDEMVHRLGQA</sequence>
<dbReference type="Gramene" id="mRNA:HanXRQr2_Chr05g0237991">
    <property type="protein sequence ID" value="mRNA:HanXRQr2_Chr05g0237991"/>
    <property type="gene ID" value="HanXRQr2_Chr05g0237991"/>
</dbReference>
<reference evidence="1" key="2">
    <citation type="submission" date="2020-06" db="EMBL/GenBank/DDBJ databases">
        <title>Helianthus annuus Genome sequencing and assembly Release 2.</title>
        <authorList>
            <person name="Gouzy J."/>
            <person name="Langlade N."/>
            <person name="Munos S."/>
        </authorList>
    </citation>
    <scope>NUCLEOTIDE SEQUENCE</scope>
    <source>
        <tissue evidence="1">Leaves</tissue>
    </source>
</reference>
<evidence type="ECO:0000313" key="1">
    <source>
        <dbReference type="EMBL" id="KAF5807828.1"/>
    </source>
</evidence>
<protein>
    <submittedName>
        <fullName evidence="1">Uncharacterized protein</fullName>
    </submittedName>
</protein>
<organism evidence="1 2">
    <name type="scientific">Helianthus annuus</name>
    <name type="common">Common sunflower</name>
    <dbReference type="NCBI Taxonomy" id="4232"/>
    <lineage>
        <taxon>Eukaryota</taxon>
        <taxon>Viridiplantae</taxon>
        <taxon>Streptophyta</taxon>
        <taxon>Embryophyta</taxon>
        <taxon>Tracheophyta</taxon>
        <taxon>Spermatophyta</taxon>
        <taxon>Magnoliopsida</taxon>
        <taxon>eudicotyledons</taxon>
        <taxon>Gunneridae</taxon>
        <taxon>Pentapetalae</taxon>
        <taxon>asterids</taxon>
        <taxon>campanulids</taxon>
        <taxon>Asterales</taxon>
        <taxon>Asteraceae</taxon>
        <taxon>Asteroideae</taxon>
        <taxon>Heliantheae alliance</taxon>
        <taxon>Heliantheae</taxon>
        <taxon>Helianthus</taxon>
    </lineage>
</organism>
<name>A0A9K3J3K6_HELAN</name>
<reference evidence="1" key="1">
    <citation type="journal article" date="2017" name="Nature">
        <title>The sunflower genome provides insights into oil metabolism, flowering and Asterid evolution.</title>
        <authorList>
            <person name="Badouin H."/>
            <person name="Gouzy J."/>
            <person name="Grassa C.J."/>
            <person name="Murat F."/>
            <person name="Staton S.E."/>
            <person name="Cottret L."/>
            <person name="Lelandais-Briere C."/>
            <person name="Owens G.L."/>
            <person name="Carrere S."/>
            <person name="Mayjonade B."/>
            <person name="Legrand L."/>
            <person name="Gill N."/>
            <person name="Kane N.C."/>
            <person name="Bowers J.E."/>
            <person name="Hubner S."/>
            <person name="Bellec A."/>
            <person name="Berard A."/>
            <person name="Berges H."/>
            <person name="Blanchet N."/>
            <person name="Boniface M.C."/>
            <person name="Brunel D."/>
            <person name="Catrice O."/>
            <person name="Chaidir N."/>
            <person name="Claudel C."/>
            <person name="Donnadieu C."/>
            <person name="Faraut T."/>
            <person name="Fievet G."/>
            <person name="Helmstetter N."/>
            <person name="King M."/>
            <person name="Knapp S.J."/>
            <person name="Lai Z."/>
            <person name="Le Paslier M.C."/>
            <person name="Lippi Y."/>
            <person name="Lorenzon L."/>
            <person name="Mandel J.R."/>
            <person name="Marage G."/>
            <person name="Marchand G."/>
            <person name="Marquand E."/>
            <person name="Bret-Mestries E."/>
            <person name="Morien E."/>
            <person name="Nambeesan S."/>
            <person name="Nguyen T."/>
            <person name="Pegot-Espagnet P."/>
            <person name="Pouilly N."/>
            <person name="Raftis F."/>
            <person name="Sallet E."/>
            <person name="Schiex T."/>
            <person name="Thomas J."/>
            <person name="Vandecasteele C."/>
            <person name="Vares D."/>
            <person name="Vear F."/>
            <person name="Vautrin S."/>
            <person name="Crespi M."/>
            <person name="Mangin B."/>
            <person name="Burke J.M."/>
            <person name="Salse J."/>
            <person name="Munos S."/>
            <person name="Vincourt P."/>
            <person name="Rieseberg L.H."/>
            <person name="Langlade N.B."/>
        </authorList>
    </citation>
    <scope>NUCLEOTIDE SEQUENCE</scope>
    <source>
        <tissue evidence="1">Leaves</tissue>
    </source>
</reference>
<evidence type="ECO:0000313" key="2">
    <source>
        <dbReference type="Proteomes" id="UP000215914"/>
    </source>
</evidence>